<accession>A0ABN8XYE6</accession>
<name>A0ABN8XYE6_RANTA</name>
<evidence type="ECO:0000313" key="2">
    <source>
        <dbReference type="Proteomes" id="UP001176941"/>
    </source>
</evidence>
<protein>
    <submittedName>
        <fullName evidence="1">Uncharacterized protein</fullName>
    </submittedName>
</protein>
<evidence type="ECO:0000313" key="1">
    <source>
        <dbReference type="EMBL" id="CAI9154399.1"/>
    </source>
</evidence>
<gene>
    <name evidence="1" type="ORF">MRATA1EN1_LOCUS3361</name>
</gene>
<keyword evidence="2" id="KW-1185">Reference proteome</keyword>
<reference evidence="1" key="1">
    <citation type="submission" date="2023-04" db="EMBL/GenBank/DDBJ databases">
        <authorList>
            <consortium name="ELIXIR-Norway"/>
        </authorList>
    </citation>
    <scope>NUCLEOTIDE SEQUENCE [LARGE SCALE GENOMIC DNA]</scope>
</reference>
<dbReference type="Proteomes" id="UP001176941">
    <property type="component" value="Chromosome 11"/>
</dbReference>
<proteinExistence type="predicted"/>
<organism evidence="1 2">
    <name type="scientific">Rangifer tarandus platyrhynchus</name>
    <name type="common">Svalbard reindeer</name>
    <dbReference type="NCBI Taxonomy" id="3082113"/>
    <lineage>
        <taxon>Eukaryota</taxon>
        <taxon>Metazoa</taxon>
        <taxon>Chordata</taxon>
        <taxon>Craniata</taxon>
        <taxon>Vertebrata</taxon>
        <taxon>Euteleostomi</taxon>
        <taxon>Mammalia</taxon>
        <taxon>Eutheria</taxon>
        <taxon>Laurasiatheria</taxon>
        <taxon>Artiodactyla</taxon>
        <taxon>Ruminantia</taxon>
        <taxon>Pecora</taxon>
        <taxon>Cervidae</taxon>
        <taxon>Odocoileinae</taxon>
        <taxon>Rangifer</taxon>
    </lineage>
</organism>
<sequence>MAEMPLYFVDLQDDLDDWLVLRSSWRFPAGGGLAPSGVGGLPARVSSCSPGLVRMLGSLGGPALSVAGHRLAQTSPVSWPQAQPCFILRSPLVAQVQSLVGELDLTCHN</sequence>
<dbReference type="EMBL" id="OX459947">
    <property type="protein sequence ID" value="CAI9154399.1"/>
    <property type="molecule type" value="Genomic_DNA"/>
</dbReference>